<protein>
    <submittedName>
        <fullName evidence="6">Complement receptor type 1</fullName>
    </submittedName>
</protein>
<feature type="domain" description="Sushi" evidence="5">
    <location>
        <begin position="315"/>
        <end position="378"/>
    </location>
</feature>
<accession>A0AA35S531</accession>
<dbReference type="Gene3D" id="2.10.70.10">
    <property type="entry name" value="Complement Module, domain 1"/>
    <property type="match status" value="2"/>
</dbReference>
<dbReference type="EMBL" id="CASHTH010001934">
    <property type="protein sequence ID" value="CAI8022071.1"/>
    <property type="molecule type" value="Genomic_DNA"/>
</dbReference>
<dbReference type="CDD" id="cd00033">
    <property type="entry name" value="CCP"/>
    <property type="match status" value="2"/>
</dbReference>
<evidence type="ECO:0000256" key="3">
    <source>
        <dbReference type="ARBA" id="ARBA00023157"/>
    </source>
</evidence>
<dbReference type="InterPro" id="IPR035976">
    <property type="entry name" value="Sushi/SCR/CCP_sf"/>
</dbReference>
<keyword evidence="4" id="KW-0768">Sushi</keyword>
<dbReference type="Pfam" id="PF00084">
    <property type="entry name" value="Sushi"/>
    <property type="match status" value="2"/>
</dbReference>
<evidence type="ECO:0000256" key="1">
    <source>
        <dbReference type="ARBA" id="ARBA00022729"/>
    </source>
</evidence>
<evidence type="ECO:0000313" key="7">
    <source>
        <dbReference type="Proteomes" id="UP001174909"/>
    </source>
</evidence>
<feature type="domain" description="Sushi" evidence="5">
    <location>
        <begin position="383"/>
        <end position="439"/>
    </location>
</feature>
<dbReference type="InterPro" id="IPR036116">
    <property type="entry name" value="FN3_sf"/>
</dbReference>
<evidence type="ECO:0000259" key="5">
    <source>
        <dbReference type="PROSITE" id="PS50923"/>
    </source>
</evidence>
<dbReference type="Proteomes" id="UP001174909">
    <property type="component" value="Unassembled WGS sequence"/>
</dbReference>
<keyword evidence="3" id="KW-1015">Disulfide bond</keyword>
<organism evidence="6 7">
    <name type="scientific">Geodia barretti</name>
    <name type="common">Barrett's horny sponge</name>
    <dbReference type="NCBI Taxonomy" id="519541"/>
    <lineage>
        <taxon>Eukaryota</taxon>
        <taxon>Metazoa</taxon>
        <taxon>Porifera</taxon>
        <taxon>Demospongiae</taxon>
        <taxon>Heteroscleromorpha</taxon>
        <taxon>Tetractinellida</taxon>
        <taxon>Astrophorina</taxon>
        <taxon>Geodiidae</taxon>
        <taxon>Geodia</taxon>
    </lineage>
</organism>
<dbReference type="PROSITE" id="PS50923">
    <property type="entry name" value="SUSHI"/>
    <property type="match status" value="2"/>
</dbReference>
<proteinExistence type="predicted"/>
<gene>
    <name evidence="6" type="ORF">GBAR_LOCUS12988</name>
</gene>
<dbReference type="SMART" id="SM00032">
    <property type="entry name" value="CCP"/>
    <property type="match status" value="3"/>
</dbReference>
<evidence type="ECO:0000313" key="6">
    <source>
        <dbReference type="EMBL" id="CAI8022071.1"/>
    </source>
</evidence>
<dbReference type="PANTHER" id="PTHR45656:SF4">
    <property type="entry name" value="PROTEIN CBR-CLEC-78"/>
    <property type="match status" value="1"/>
</dbReference>
<keyword evidence="6" id="KW-0675">Receptor</keyword>
<dbReference type="SUPFAM" id="SSF57535">
    <property type="entry name" value="Complement control module/SCR domain"/>
    <property type="match status" value="3"/>
</dbReference>
<sequence>MDKIHCQASLDALSSAKLLHYSRFLTMLNVQLFCTLLANVLLTQSLQRCACTSALSLTSSIESVGIYVTACPQTNVNFSCSATQVSSMMWFALPHLDEDDTIVLFASQNVYSSVINDVFNISLVSVDNKRGPIADITSRLSIRVDGINNGTNVSCITVSKTESRIILKQVPPAPSSFVTNVTDFLLLSASVIVSWKIPDHTHVDGYKIEFNTSKETVVFTNKTQVSLEIDYKRVLIYTISAFNCYGKSEDVADEIFIAGCAPPSPPVNGSVGEFISSRVGAQVTYSCDTDLVLVGEAVATCSLPSLQWMPSIDDVSCIQPPECGNPTEYLQANISISSLNSSVVTVSCATGYVLYGSKTSECVHGEWSPSLQTILCLPSATVTECSYPNGLLQSNVTLLGNKSFLIFACDFGFGLYGSTTSQCVSGEWIPIPDSVTCRSFGITIFMSSLYPSFISCRCMPNKWV</sequence>
<name>A0AA35S531_GEOBA</name>
<keyword evidence="7" id="KW-1185">Reference proteome</keyword>
<reference evidence="6" key="1">
    <citation type="submission" date="2023-03" db="EMBL/GenBank/DDBJ databases">
        <authorList>
            <person name="Steffen K."/>
            <person name="Cardenas P."/>
        </authorList>
    </citation>
    <scope>NUCLEOTIDE SEQUENCE</scope>
</reference>
<keyword evidence="1" id="KW-0732">Signal</keyword>
<dbReference type="SUPFAM" id="SSF49265">
    <property type="entry name" value="Fibronectin type III"/>
    <property type="match status" value="1"/>
</dbReference>
<comment type="caution">
    <text evidence="4">Lacks conserved residue(s) required for the propagation of feature annotation.</text>
</comment>
<dbReference type="PANTHER" id="PTHR45656">
    <property type="entry name" value="PROTEIN CBR-CLEC-78"/>
    <property type="match status" value="1"/>
</dbReference>
<evidence type="ECO:0000256" key="4">
    <source>
        <dbReference type="PROSITE-ProRule" id="PRU00302"/>
    </source>
</evidence>
<dbReference type="InterPro" id="IPR000436">
    <property type="entry name" value="Sushi_SCR_CCP_dom"/>
</dbReference>
<dbReference type="AlphaFoldDB" id="A0AA35S531"/>
<evidence type="ECO:0000256" key="2">
    <source>
        <dbReference type="ARBA" id="ARBA00022737"/>
    </source>
</evidence>
<keyword evidence="2" id="KW-0677">Repeat</keyword>
<dbReference type="InterPro" id="IPR051277">
    <property type="entry name" value="SEZ6_CSMD_C4BPB_Regulators"/>
</dbReference>
<comment type="caution">
    <text evidence="6">The sequence shown here is derived from an EMBL/GenBank/DDBJ whole genome shotgun (WGS) entry which is preliminary data.</text>
</comment>